<reference evidence="1" key="1">
    <citation type="submission" date="2022-12" db="EMBL/GenBank/DDBJ databases">
        <authorList>
            <person name="Alioto T."/>
            <person name="Alioto T."/>
            <person name="Gomez Garrido J."/>
        </authorList>
    </citation>
    <scope>NUCLEOTIDE SEQUENCE</scope>
</reference>
<keyword evidence="2" id="KW-1185">Reference proteome</keyword>
<gene>
    <name evidence="1" type="ORF">PODLI_1B030027</name>
</gene>
<proteinExistence type="predicted"/>
<dbReference type="EMBL" id="OX395132">
    <property type="protein sequence ID" value="CAI5780063.1"/>
    <property type="molecule type" value="Genomic_DNA"/>
</dbReference>
<organism evidence="1 2">
    <name type="scientific">Podarcis lilfordi</name>
    <name type="common">Lilford's wall lizard</name>
    <dbReference type="NCBI Taxonomy" id="74358"/>
    <lineage>
        <taxon>Eukaryota</taxon>
        <taxon>Metazoa</taxon>
        <taxon>Chordata</taxon>
        <taxon>Craniata</taxon>
        <taxon>Vertebrata</taxon>
        <taxon>Euteleostomi</taxon>
        <taxon>Lepidosauria</taxon>
        <taxon>Squamata</taxon>
        <taxon>Bifurcata</taxon>
        <taxon>Unidentata</taxon>
        <taxon>Episquamata</taxon>
        <taxon>Laterata</taxon>
        <taxon>Lacertibaenia</taxon>
        <taxon>Lacertidae</taxon>
        <taxon>Podarcis</taxon>
    </lineage>
</organism>
<dbReference type="AlphaFoldDB" id="A0AA35KN78"/>
<accession>A0AA35KN78</accession>
<sequence>METRVLSSVTEISIKHRERSYCCNMTLEAQTVVVPYFKSAFQIIVRSLYNKAIVTQLLEGTQMQSPDSTSIVEGRQINDSRGRYVIFQARMT</sequence>
<dbReference type="Proteomes" id="UP001178461">
    <property type="component" value="Chromosome 7"/>
</dbReference>
<evidence type="ECO:0000313" key="2">
    <source>
        <dbReference type="Proteomes" id="UP001178461"/>
    </source>
</evidence>
<evidence type="ECO:0000313" key="1">
    <source>
        <dbReference type="EMBL" id="CAI5780063.1"/>
    </source>
</evidence>
<name>A0AA35KN78_9SAUR</name>
<protein>
    <submittedName>
        <fullName evidence="1">Uncharacterized protein</fullName>
    </submittedName>
</protein>